<sequence length="127" mass="14559">MQNISSGVSNFSTNMKQLLAKSGEREHPRKFECGLSGQQFPLSFEEKLGTLDAFLQQEDIRDRFISQQNKFDHLCLLLRMGIMTRLTGDNSKTSMRYILSYIMTPEIASHFTLLGSSSKRALQKCRF</sequence>
<keyword evidence="2" id="KW-1185">Reference proteome</keyword>
<organism evidence="1 2">
    <name type="scientific">Schistosoma mattheei</name>
    <dbReference type="NCBI Taxonomy" id="31246"/>
    <lineage>
        <taxon>Eukaryota</taxon>
        <taxon>Metazoa</taxon>
        <taxon>Spiralia</taxon>
        <taxon>Lophotrochozoa</taxon>
        <taxon>Platyhelminthes</taxon>
        <taxon>Trematoda</taxon>
        <taxon>Digenea</taxon>
        <taxon>Strigeidida</taxon>
        <taxon>Schistosomatoidea</taxon>
        <taxon>Schistosomatidae</taxon>
        <taxon>Schistosoma</taxon>
    </lineage>
</organism>
<protein>
    <submittedName>
        <fullName evidence="1">Uncharacterized protein</fullName>
    </submittedName>
</protein>
<dbReference type="EMBL" id="UZAL01008055">
    <property type="protein sequence ID" value="VDO99363.1"/>
    <property type="molecule type" value="Genomic_DNA"/>
</dbReference>
<gene>
    <name evidence="1" type="ORF">SMTD_LOCUS3807</name>
</gene>
<reference evidence="1 2" key="1">
    <citation type="submission" date="2018-11" db="EMBL/GenBank/DDBJ databases">
        <authorList>
            <consortium name="Pathogen Informatics"/>
        </authorList>
    </citation>
    <scope>NUCLEOTIDE SEQUENCE [LARGE SCALE GENOMIC DNA]</scope>
    <source>
        <strain>Denwood</strain>
        <strain evidence="2">Zambia</strain>
    </source>
</reference>
<evidence type="ECO:0000313" key="1">
    <source>
        <dbReference type="EMBL" id="VDO99363.1"/>
    </source>
</evidence>
<proteinExistence type="predicted"/>
<evidence type="ECO:0000313" key="2">
    <source>
        <dbReference type="Proteomes" id="UP000269396"/>
    </source>
</evidence>
<dbReference type="AlphaFoldDB" id="A0A183NNX1"/>
<dbReference type="Proteomes" id="UP000269396">
    <property type="component" value="Unassembled WGS sequence"/>
</dbReference>
<accession>A0A183NNX1</accession>
<name>A0A183NNX1_9TREM</name>